<evidence type="ECO:0000313" key="2">
    <source>
        <dbReference type="EMBL" id="KMJ45913.1"/>
    </source>
</evidence>
<dbReference type="InterPro" id="IPR021225">
    <property type="entry name" value="Tlde1_dom"/>
</dbReference>
<dbReference type="PATRIC" id="fig|880157.4.peg.1354"/>
<proteinExistence type="predicted"/>
<reference evidence="2 3" key="1">
    <citation type="submission" date="2015-06" db="EMBL/GenBank/DDBJ databases">
        <title>Draft Whole-Genome Sequence of the Entomopathogenic Bacterium Xenorhabdus khoisanae.</title>
        <authorList>
            <person name="Naidoo S."/>
            <person name="Featherston J."/>
            <person name="Gray V.M."/>
        </authorList>
    </citation>
    <scope>NUCLEOTIDE SEQUENCE [LARGE SCALE GENOMIC DNA]</scope>
    <source>
        <strain evidence="2 3">MCB</strain>
    </source>
</reference>
<dbReference type="RefSeq" id="WP_047962556.1">
    <property type="nucleotide sequence ID" value="NZ_CAWMBG010000034.1"/>
</dbReference>
<organism evidence="2 3">
    <name type="scientific">Xenorhabdus khoisanae</name>
    <dbReference type="NCBI Taxonomy" id="880157"/>
    <lineage>
        <taxon>Bacteria</taxon>
        <taxon>Pseudomonadati</taxon>
        <taxon>Pseudomonadota</taxon>
        <taxon>Gammaproteobacteria</taxon>
        <taxon>Enterobacterales</taxon>
        <taxon>Morganellaceae</taxon>
        <taxon>Xenorhabdus</taxon>
    </lineage>
</organism>
<keyword evidence="3" id="KW-1185">Reference proteome</keyword>
<protein>
    <recommendedName>
        <fullName evidence="1">Tlde1 domain-containing protein</fullName>
    </recommendedName>
</protein>
<dbReference type="Pfam" id="PF10908">
    <property type="entry name" value="Tlde1_dom"/>
    <property type="match status" value="1"/>
</dbReference>
<feature type="domain" description="Tlde1" evidence="1">
    <location>
        <begin position="23"/>
        <end position="105"/>
    </location>
</feature>
<accession>A0A0J5FUI2</accession>
<evidence type="ECO:0000313" key="3">
    <source>
        <dbReference type="Proteomes" id="UP000036277"/>
    </source>
</evidence>
<dbReference type="STRING" id="880157.AB204_06455"/>
<name>A0A0J5FUI2_9GAMM</name>
<sequence length="119" mass="13248">MVWTYHQYSGDLYHNDRLVYRGGYSGKGIHKNNPASESIRGKGPIPRGKYTIGGYTSSKGPMTIILEPCDCNNMYGRDLFRIHGDSRENPGQASEGCIIVGPDARREIISSVDRELVVE</sequence>
<dbReference type="EMBL" id="LFCV01000034">
    <property type="protein sequence ID" value="KMJ45913.1"/>
    <property type="molecule type" value="Genomic_DNA"/>
</dbReference>
<evidence type="ECO:0000259" key="1">
    <source>
        <dbReference type="Pfam" id="PF10908"/>
    </source>
</evidence>
<gene>
    <name evidence="2" type="ORF">AB204_06455</name>
</gene>
<comment type="caution">
    <text evidence="2">The sequence shown here is derived from an EMBL/GenBank/DDBJ whole genome shotgun (WGS) entry which is preliminary data.</text>
</comment>
<dbReference type="AlphaFoldDB" id="A0A0J5FUI2"/>
<dbReference type="OrthoDB" id="7569468at2"/>
<dbReference type="Proteomes" id="UP000036277">
    <property type="component" value="Unassembled WGS sequence"/>
</dbReference>